<proteinExistence type="predicted"/>
<dbReference type="InterPro" id="IPR022385">
    <property type="entry name" value="Rhs_assc_core"/>
</dbReference>
<dbReference type="EMBL" id="CP050951">
    <property type="protein sequence ID" value="QJQ08065.1"/>
    <property type="molecule type" value="Genomic_DNA"/>
</dbReference>
<reference evidence="1 2" key="1">
    <citation type="submission" date="2016-04" db="EMBL/GenBank/DDBJ databases">
        <authorList>
            <person name="Qiu J."/>
        </authorList>
    </citation>
    <scope>NUCLEOTIDE SEQUENCE [LARGE SCALE GENOMIC DNA]</scope>
    <source>
        <strain evidence="1 2">JQ581</strain>
    </source>
</reference>
<dbReference type="NCBIfam" id="TIGR03696">
    <property type="entry name" value="Rhs_assc_core"/>
    <property type="match status" value="1"/>
</dbReference>
<evidence type="ECO:0000313" key="1">
    <source>
        <dbReference type="EMBL" id="QJQ08065.1"/>
    </source>
</evidence>
<protein>
    <submittedName>
        <fullName evidence="1">RHS repeat-associated core domain-containing protein</fullName>
    </submittedName>
</protein>
<dbReference type="Gene3D" id="2.180.10.10">
    <property type="entry name" value="RHS repeat-associated core"/>
    <property type="match status" value="1"/>
</dbReference>
<gene>
    <name evidence="1" type="ORF">A3L25_001035</name>
</gene>
<dbReference type="RefSeq" id="WP_081238101.1">
    <property type="nucleotide sequence ID" value="NZ_CP050951.1"/>
</dbReference>
<reference evidence="1 2" key="2">
    <citation type="submission" date="2020-04" db="EMBL/GenBank/DDBJ databases">
        <title>Complete genome sequence of Pseudomonas putida strain JQ581.</title>
        <authorList>
            <person name="Mu Y."/>
        </authorList>
    </citation>
    <scope>NUCLEOTIDE SEQUENCE [LARGE SCALE GENOMIC DNA]</scope>
    <source>
        <strain evidence="1 2">JQ581</strain>
    </source>
</reference>
<accession>A0AAP9SMX7</accession>
<name>A0AAP9SMX7_PSEPU</name>
<evidence type="ECO:0000313" key="2">
    <source>
        <dbReference type="Proteomes" id="UP000076857"/>
    </source>
</evidence>
<dbReference type="AlphaFoldDB" id="A0AAP9SMX7"/>
<sequence length="221" mass="24385">MAKVTCGMPDGTVKERAERSCEKFSYAPYGFNVAPLAGVLGFDGQPRDGVTGCYLLGAGYRVYNPALMRFNSADSWSPFGKGGWHTYAYVSCDPVNFFDPTGHMRRVKPLKLDVKRANRQGQLNASSSITSPVSPLKVKRLRDRDMKDLSPAAEHNYNIFVDAIEKEGLSFTEAAKKMGDPNLKITNKKLGIWQVRLDGGQRMTFRVGEGEVEISQVGGHT</sequence>
<dbReference type="Proteomes" id="UP000076857">
    <property type="component" value="Chromosome"/>
</dbReference>
<organism evidence="1 2">
    <name type="scientific">Pseudomonas putida</name>
    <name type="common">Arthrobacter siderocapsulatus</name>
    <dbReference type="NCBI Taxonomy" id="303"/>
    <lineage>
        <taxon>Bacteria</taxon>
        <taxon>Pseudomonadati</taxon>
        <taxon>Pseudomonadota</taxon>
        <taxon>Gammaproteobacteria</taxon>
        <taxon>Pseudomonadales</taxon>
        <taxon>Pseudomonadaceae</taxon>
        <taxon>Pseudomonas</taxon>
    </lineage>
</organism>